<gene>
    <name evidence="6" type="ORF">KK1_011404</name>
</gene>
<dbReference type="Proteomes" id="UP000075243">
    <property type="component" value="Chromosome 6"/>
</dbReference>
<evidence type="ECO:0000259" key="5">
    <source>
        <dbReference type="PROSITE" id="PS51634"/>
    </source>
</evidence>
<dbReference type="OMA" id="MCDEEDA"/>
<dbReference type="AlphaFoldDB" id="A0A151TDQ8"/>
<dbReference type="SMART" id="SM01114">
    <property type="entry name" value="CXC"/>
    <property type="match status" value="2"/>
</dbReference>
<proteinExistence type="inferred from homology"/>
<comment type="similarity">
    <text evidence="2">Belongs to the lin-54 family.</text>
</comment>
<evidence type="ECO:0000256" key="2">
    <source>
        <dbReference type="ARBA" id="ARBA00007267"/>
    </source>
</evidence>
<evidence type="ECO:0000256" key="4">
    <source>
        <dbReference type="SAM" id="MobiDB-lite"/>
    </source>
</evidence>
<dbReference type="Gramene" id="C.cajan_11080.t">
    <property type="protein sequence ID" value="C.cajan_11080.t"/>
    <property type="gene ID" value="C.cajan_11080"/>
</dbReference>
<organism evidence="6 7">
    <name type="scientific">Cajanus cajan</name>
    <name type="common">Pigeon pea</name>
    <name type="synonym">Cajanus indicus</name>
    <dbReference type="NCBI Taxonomy" id="3821"/>
    <lineage>
        <taxon>Eukaryota</taxon>
        <taxon>Viridiplantae</taxon>
        <taxon>Streptophyta</taxon>
        <taxon>Embryophyta</taxon>
        <taxon>Tracheophyta</taxon>
        <taxon>Spermatophyta</taxon>
        <taxon>Magnoliopsida</taxon>
        <taxon>eudicotyledons</taxon>
        <taxon>Gunneridae</taxon>
        <taxon>Pentapetalae</taxon>
        <taxon>rosids</taxon>
        <taxon>fabids</taxon>
        <taxon>Fabales</taxon>
        <taxon>Fabaceae</taxon>
        <taxon>Papilionoideae</taxon>
        <taxon>50 kb inversion clade</taxon>
        <taxon>NPAAA clade</taxon>
        <taxon>indigoferoid/millettioid clade</taxon>
        <taxon>Phaseoleae</taxon>
        <taxon>Cajanus</taxon>
    </lineage>
</organism>
<dbReference type="PROSITE" id="PS51634">
    <property type="entry name" value="CRC"/>
    <property type="match status" value="1"/>
</dbReference>
<dbReference type="PANTHER" id="PTHR12446:SF62">
    <property type="entry name" value="TESMIN_TSO1-LIKE CXC DOMAIN PROTEIN"/>
    <property type="match status" value="1"/>
</dbReference>
<evidence type="ECO:0000256" key="3">
    <source>
        <dbReference type="ARBA" id="ARBA00023242"/>
    </source>
</evidence>
<dbReference type="STRING" id="3821.A0A151TDQ8"/>
<protein>
    <submittedName>
        <fullName evidence="6">Protein lin-54</fullName>
    </submittedName>
</protein>
<dbReference type="InterPro" id="IPR033467">
    <property type="entry name" value="Tesmin/TSO1-like_CXC"/>
</dbReference>
<evidence type="ECO:0000256" key="1">
    <source>
        <dbReference type="ARBA" id="ARBA00004123"/>
    </source>
</evidence>
<dbReference type="GO" id="GO:0005634">
    <property type="term" value="C:nucleus"/>
    <property type="evidence" value="ECO:0007669"/>
    <property type="project" value="UniProtKB-SubCell"/>
</dbReference>
<keyword evidence="3" id="KW-0539">Nucleus</keyword>
<feature type="compositionally biased region" description="Basic and acidic residues" evidence="4">
    <location>
        <begin position="577"/>
        <end position="586"/>
    </location>
</feature>
<dbReference type="GO" id="GO:0006355">
    <property type="term" value="P:regulation of DNA-templated transcription"/>
    <property type="evidence" value="ECO:0007669"/>
    <property type="project" value="TreeGrafter"/>
</dbReference>
<comment type="subcellular location">
    <subcellularLocation>
        <location evidence="1">Nucleus</location>
    </subcellularLocation>
</comment>
<feature type="region of interest" description="Disordered" evidence="4">
    <location>
        <begin position="27"/>
        <end position="57"/>
    </location>
</feature>
<dbReference type="EMBL" id="CM003608">
    <property type="protein sequence ID" value="KYP65175.1"/>
    <property type="molecule type" value="Genomic_DNA"/>
</dbReference>
<reference evidence="6 7" key="1">
    <citation type="journal article" date="2012" name="Nat. Biotechnol.">
        <title>Draft genome sequence of pigeonpea (Cajanus cajan), an orphan legume crop of resource-poor farmers.</title>
        <authorList>
            <person name="Varshney R.K."/>
            <person name="Chen W."/>
            <person name="Li Y."/>
            <person name="Bharti A.K."/>
            <person name="Saxena R.K."/>
            <person name="Schlueter J.A."/>
            <person name="Donoghue M.T."/>
            <person name="Azam S."/>
            <person name="Fan G."/>
            <person name="Whaley A.M."/>
            <person name="Farmer A.D."/>
            <person name="Sheridan J."/>
            <person name="Iwata A."/>
            <person name="Tuteja R."/>
            <person name="Penmetsa R.V."/>
            <person name="Wu W."/>
            <person name="Upadhyaya H.D."/>
            <person name="Yang S.P."/>
            <person name="Shah T."/>
            <person name="Saxena K.B."/>
            <person name="Michael T."/>
            <person name="McCombie W.R."/>
            <person name="Yang B."/>
            <person name="Zhang G."/>
            <person name="Yang H."/>
            <person name="Wang J."/>
            <person name="Spillane C."/>
            <person name="Cook D.R."/>
            <person name="May G.D."/>
            <person name="Xu X."/>
            <person name="Jackson S.A."/>
        </authorList>
    </citation>
    <scope>NUCLEOTIDE SEQUENCE [LARGE SCALE GENOMIC DNA]</scope>
    <source>
        <strain evidence="7">cv. Asha</strain>
    </source>
</reference>
<feature type="domain" description="CRC" evidence="5">
    <location>
        <begin position="187"/>
        <end position="309"/>
    </location>
</feature>
<keyword evidence="7" id="KW-1185">Reference proteome</keyword>
<accession>A0A151TDQ8</accession>
<sequence>KMEQSETTFDLAPRKLARQLDFTAACGDPSHLKLPPPTPLPQSPCQTLQPPPPPHSPLQLQLDLHPPGQRSWLYSRQRTPEVRFWRRVFLWKKIKNVSSNHFLINHFCNHKCFEIGLLVSACNGAHHYLFEGGYNHLNCGIINLLLNKGLEIVFYLFTLLNFASQKLESPRSQPRCYVELKDTTPKKQKQCNCKNSRCLKLYCECFAAGIYCDGCNCVNCHNNVDNEAARQEAVGITLERNPNAFRPKIASSPQEPRDFKECEIQVIGKHNKGCHCKKSGCLKKYCECFQANILCSENCKCMDCKNFEGSDERRAILHKEYNLVHIKQASNAANTGVVGSSGYGTRLTPKKRKIQEMFPGKSAMDQTVNMIAQYQQEIDHMASSPSSLSDSFVSDPANTRFSGSSRSTYRSVLADVLQSQNVKNLCSLFVVLSRVAANPNKEMRVDQQTKSGNVESSVALSAKSLQETRDVNRPVSDDGMNKDEVDIANCNRPLSPDTAALMCDEEDAMLFGNNSANGVACNNTYQNMIQKSFNSDGCTDVYGEQERLILTKFLDVLRGLVTHGSIKETMCYSSSKKGEINEKKPADNSNIGAETDVESEKGTDRNCITIYPIPSVTKMSQTNYSITNGHGNNDHSLT</sequence>
<dbReference type="InterPro" id="IPR028307">
    <property type="entry name" value="Lin-54_fam"/>
</dbReference>
<evidence type="ECO:0000313" key="7">
    <source>
        <dbReference type="Proteomes" id="UP000075243"/>
    </source>
</evidence>
<dbReference type="Pfam" id="PF03638">
    <property type="entry name" value="TCR"/>
    <property type="match status" value="2"/>
</dbReference>
<feature type="region of interest" description="Disordered" evidence="4">
    <location>
        <begin position="577"/>
        <end position="600"/>
    </location>
</feature>
<evidence type="ECO:0000313" key="6">
    <source>
        <dbReference type="EMBL" id="KYP65175.1"/>
    </source>
</evidence>
<feature type="non-terminal residue" evidence="6">
    <location>
        <position position="1"/>
    </location>
</feature>
<dbReference type="InterPro" id="IPR005172">
    <property type="entry name" value="CRC"/>
</dbReference>
<dbReference type="PANTHER" id="PTHR12446">
    <property type="entry name" value="TESMIN/TSO1-RELATED"/>
    <property type="match status" value="1"/>
</dbReference>
<name>A0A151TDQ8_CAJCA</name>